<dbReference type="EnsemblPlants" id="AES59989">
    <property type="protein sequence ID" value="AES59989"/>
    <property type="gene ID" value="MTR_1g038670"/>
</dbReference>
<dbReference type="EMBL" id="CM001217">
    <property type="protein sequence ID" value="AES59989.1"/>
    <property type="molecule type" value="Genomic_DNA"/>
</dbReference>
<reference evidence="3" key="3">
    <citation type="submission" date="2015-04" db="UniProtKB">
        <authorList>
            <consortium name="EnsemblPlants"/>
        </authorList>
    </citation>
    <scope>IDENTIFICATION</scope>
    <source>
        <strain evidence="3">cv. Jemalong A17</strain>
    </source>
</reference>
<keyword evidence="4" id="KW-1185">Reference proteome</keyword>
<dbReference type="HOGENOM" id="CLU_2870945_0_0_1"/>
<reference evidence="2 4" key="2">
    <citation type="journal article" date="2014" name="BMC Genomics">
        <title>An improved genome release (version Mt4.0) for the model legume Medicago truncatula.</title>
        <authorList>
            <person name="Tang H."/>
            <person name="Krishnakumar V."/>
            <person name="Bidwell S."/>
            <person name="Rosen B."/>
            <person name="Chan A."/>
            <person name="Zhou S."/>
            <person name="Gentzbittel L."/>
            <person name="Childs K.L."/>
            <person name="Yandell M."/>
            <person name="Gundlach H."/>
            <person name="Mayer K.F."/>
            <person name="Schwartz D.C."/>
            <person name="Town C.D."/>
        </authorList>
    </citation>
    <scope>GENOME REANNOTATION</scope>
    <source>
        <strain evidence="3 4">cv. Jemalong A17</strain>
    </source>
</reference>
<name>G7IBF5_MEDTR</name>
<dbReference type="Proteomes" id="UP000002051">
    <property type="component" value="Unassembled WGS sequence"/>
</dbReference>
<organism evidence="2 4">
    <name type="scientific">Medicago truncatula</name>
    <name type="common">Barrel medic</name>
    <name type="synonym">Medicago tribuloides</name>
    <dbReference type="NCBI Taxonomy" id="3880"/>
    <lineage>
        <taxon>Eukaryota</taxon>
        <taxon>Viridiplantae</taxon>
        <taxon>Streptophyta</taxon>
        <taxon>Embryophyta</taxon>
        <taxon>Tracheophyta</taxon>
        <taxon>Spermatophyta</taxon>
        <taxon>Magnoliopsida</taxon>
        <taxon>eudicotyledons</taxon>
        <taxon>Gunneridae</taxon>
        <taxon>Pentapetalae</taxon>
        <taxon>rosids</taxon>
        <taxon>fabids</taxon>
        <taxon>Fabales</taxon>
        <taxon>Fabaceae</taxon>
        <taxon>Papilionoideae</taxon>
        <taxon>50 kb inversion clade</taxon>
        <taxon>NPAAA clade</taxon>
        <taxon>Hologalegina</taxon>
        <taxon>IRL clade</taxon>
        <taxon>Trifolieae</taxon>
        <taxon>Medicago</taxon>
    </lineage>
</organism>
<evidence type="ECO:0000313" key="3">
    <source>
        <dbReference type="EnsemblPlants" id="AES59989"/>
    </source>
</evidence>
<evidence type="ECO:0000256" key="1">
    <source>
        <dbReference type="SAM" id="MobiDB-lite"/>
    </source>
</evidence>
<accession>G7IBF5</accession>
<dbReference type="AlphaFoldDB" id="G7IBF5"/>
<feature type="region of interest" description="Disordered" evidence="1">
    <location>
        <begin position="1"/>
        <end position="24"/>
    </location>
</feature>
<evidence type="ECO:0000313" key="4">
    <source>
        <dbReference type="Proteomes" id="UP000002051"/>
    </source>
</evidence>
<protein>
    <submittedName>
        <fullName evidence="2 3">Uncharacterized protein</fullName>
    </submittedName>
</protein>
<proteinExistence type="predicted"/>
<dbReference type="PaxDb" id="3880-AES59989"/>
<reference evidence="2 4" key="1">
    <citation type="journal article" date="2011" name="Nature">
        <title>The Medicago genome provides insight into the evolution of rhizobial symbioses.</title>
        <authorList>
            <person name="Young N.D."/>
            <person name="Debelle F."/>
            <person name="Oldroyd G.E."/>
            <person name="Geurts R."/>
            <person name="Cannon S.B."/>
            <person name="Udvardi M.K."/>
            <person name="Benedito V.A."/>
            <person name="Mayer K.F."/>
            <person name="Gouzy J."/>
            <person name="Schoof H."/>
            <person name="Van de Peer Y."/>
            <person name="Proost S."/>
            <person name="Cook D.R."/>
            <person name="Meyers B.C."/>
            <person name="Spannagl M."/>
            <person name="Cheung F."/>
            <person name="De Mita S."/>
            <person name="Krishnakumar V."/>
            <person name="Gundlach H."/>
            <person name="Zhou S."/>
            <person name="Mudge J."/>
            <person name="Bharti A.K."/>
            <person name="Murray J.D."/>
            <person name="Naoumkina M.A."/>
            <person name="Rosen B."/>
            <person name="Silverstein K.A."/>
            <person name="Tang H."/>
            <person name="Rombauts S."/>
            <person name="Zhao P.X."/>
            <person name="Zhou P."/>
            <person name="Barbe V."/>
            <person name="Bardou P."/>
            <person name="Bechner M."/>
            <person name="Bellec A."/>
            <person name="Berger A."/>
            <person name="Berges H."/>
            <person name="Bidwell S."/>
            <person name="Bisseling T."/>
            <person name="Choisne N."/>
            <person name="Couloux A."/>
            <person name="Denny R."/>
            <person name="Deshpande S."/>
            <person name="Dai X."/>
            <person name="Doyle J.J."/>
            <person name="Dudez A.M."/>
            <person name="Farmer A.D."/>
            <person name="Fouteau S."/>
            <person name="Franken C."/>
            <person name="Gibelin C."/>
            <person name="Gish J."/>
            <person name="Goldstein S."/>
            <person name="Gonzalez A.J."/>
            <person name="Green P.J."/>
            <person name="Hallab A."/>
            <person name="Hartog M."/>
            <person name="Hua A."/>
            <person name="Humphray S.J."/>
            <person name="Jeong D.H."/>
            <person name="Jing Y."/>
            <person name="Jocker A."/>
            <person name="Kenton S.M."/>
            <person name="Kim D.J."/>
            <person name="Klee K."/>
            <person name="Lai H."/>
            <person name="Lang C."/>
            <person name="Lin S."/>
            <person name="Macmil S.L."/>
            <person name="Magdelenat G."/>
            <person name="Matthews L."/>
            <person name="McCorrison J."/>
            <person name="Monaghan E.L."/>
            <person name="Mun J.H."/>
            <person name="Najar F.Z."/>
            <person name="Nicholson C."/>
            <person name="Noirot C."/>
            <person name="O'Bleness M."/>
            <person name="Paule C.R."/>
            <person name="Poulain J."/>
            <person name="Prion F."/>
            <person name="Qin B."/>
            <person name="Qu C."/>
            <person name="Retzel E.F."/>
            <person name="Riddle C."/>
            <person name="Sallet E."/>
            <person name="Samain S."/>
            <person name="Samson N."/>
            <person name="Sanders I."/>
            <person name="Saurat O."/>
            <person name="Scarpelli C."/>
            <person name="Schiex T."/>
            <person name="Segurens B."/>
            <person name="Severin A.J."/>
            <person name="Sherrier D.J."/>
            <person name="Shi R."/>
            <person name="Sims S."/>
            <person name="Singer S.R."/>
            <person name="Sinharoy S."/>
            <person name="Sterck L."/>
            <person name="Viollet A."/>
            <person name="Wang B.B."/>
            <person name="Wang K."/>
            <person name="Wang M."/>
            <person name="Wang X."/>
            <person name="Warfsmann J."/>
            <person name="Weissenbach J."/>
            <person name="White D.D."/>
            <person name="White J.D."/>
            <person name="Wiley G.B."/>
            <person name="Wincker P."/>
            <person name="Xing Y."/>
            <person name="Yang L."/>
            <person name="Yao Z."/>
            <person name="Ying F."/>
            <person name="Zhai J."/>
            <person name="Zhou L."/>
            <person name="Zuber A."/>
            <person name="Denarie J."/>
            <person name="Dixon R.A."/>
            <person name="May G.D."/>
            <person name="Schwartz D.C."/>
            <person name="Rogers J."/>
            <person name="Quetier F."/>
            <person name="Town C.D."/>
            <person name="Roe B.A."/>
        </authorList>
    </citation>
    <scope>NUCLEOTIDE SEQUENCE [LARGE SCALE GENOMIC DNA]</scope>
    <source>
        <strain evidence="2">A17</strain>
        <strain evidence="3 4">cv. Jemalong A17</strain>
    </source>
</reference>
<evidence type="ECO:0000313" key="2">
    <source>
        <dbReference type="EMBL" id="AES59989.1"/>
    </source>
</evidence>
<sequence length="64" mass="6854">MASGAAAMSLRGGTKGACKHDKKPSCLASRGKELIPRTYSGNTEFDFQGEQRLASTHAFTHEPD</sequence>
<gene>
    <name evidence="2" type="ordered locus">MTR_1g038670</name>
</gene>